<organism evidence="2 3">
    <name type="scientific">Dacryopinax primogenitus (strain DJM 731)</name>
    <name type="common">Brown rot fungus</name>
    <dbReference type="NCBI Taxonomy" id="1858805"/>
    <lineage>
        <taxon>Eukaryota</taxon>
        <taxon>Fungi</taxon>
        <taxon>Dikarya</taxon>
        <taxon>Basidiomycota</taxon>
        <taxon>Agaricomycotina</taxon>
        <taxon>Dacrymycetes</taxon>
        <taxon>Dacrymycetales</taxon>
        <taxon>Dacrymycetaceae</taxon>
        <taxon>Dacryopinax</taxon>
    </lineage>
</organism>
<proteinExistence type="predicted"/>
<dbReference type="EMBL" id="JH795861">
    <property type="protein sequence ID" value="EJU02775.1"/>
    <property type="molecule type" value="Genomic_DNA"/>
</dbReference>
<dbReference type="HOGENOM" id="CLU_2145767_0_0_1"/>
<dbReference type="GeneID" id="63687589"/>
<dbReference type="RefSeq" id="XP_040629669.1">
    <property type="nucleotide sequence ID" value="XM_040772527.1"/>
</dbReference>
<evidence type="ECO:0000313" key="2">
    <source>
        <dbReference type="EMBL" id="EJU02775.1"/>
    </source>
</evidence>
<accession>M5G3H8</accession>
<gene>
    <name evidence="2" type="ORF">DACRYDRAFT_21738</name>
</gene>
<evidence type="ECO:0000313" key="3">
    <source>
        <dbReference type="Proteomes" id="UP000030653"/>
    </source>
</evidence>
<dbReference type="Proteomes" id="UP000030653">
    <property type="component" value="Unassembled WGS sequence"/>
</dbReference>
<dbReference type="AlphaFoldDB" id="M5G3H8"/>
<reference evidence="2 3" key="1">
    <citation type="journal article" date="2012" name="Science">
        <title>The Paleozoic origin of enzymatic lignin decomposition reconstructed from 31 fungal genomes.</title>
        <authorList>
            <person name="Floudas D."/>
            <person name="Binder M."/>
            <person name="Riley R."/>
            <person name="Barry K."/>
            <person name="Blanchette R.A."/>
            <person name="Henrissat B."/>
            <person name="Martinez A.T."/>
            <person name="Otillar R."/>
            <person name="Spatafora J.W."/>
            <person name="Yadav J.S."/>
            <person name="Aerts A."/>
            <person name="Benoit I."/>
            <person name="Boyd A."/>
            <person name="Carlson A."/>
            <person name="Copeland A."/>
            <person name="Coutinho P.M."/>
            <person name="de Vries R.P."/>
            <person name="Ferreira P."/>
            <person name="Findley K."/>
            <person name="Foster B."/>
            <person name="Gaskell J."/>
            <person name="Glotzer D."/>
            <person name="Gorecki P."/>
            <person name="Heitman J."/>
            <person name="Hesse C."/>
            <person name="Hori C."/>
            <person name="Igarashi K."/>
            <person name="Jurgens J.A."/>
            <person name="Kallen N."/>
            <person name="Kersten P."/>
            <person name="Kohler A."/>
            <person name="Kuees U."/>
            <person name="Kumar T.K.A."/>
            <person name="Kuo A."/>
            <person name="LaButti K."/>
            <person name="Larrondo L.F."/>
            <person name="Lindquist E."/>
            <person name="Ling A."/>
            <person name="Lombard V."/>
            <person name="Lucas S."/>
            <person name="Lundell T."/>
            <person name="Martin R."/>
            <person name="McLaughlin D.J."/>
            <person name="Morgenstern I."/>
            <person name="Morin E."/>
            <person name="Murat C."/>
            <person name="Nagy L.G."/>
            <person name="Nolan M."/>
            <person name="Ohm R.A."/>
            <person name="Patyshakuliyeva A."/>
            <person name="Rokas A."/>
            <person name="Ruiz-Duenas F.J."/>
            <person name="Sabat G."/>
            <person name="Salamov A."/>
            <person name="Samejima M."/>
            <person name="Schmutz J."/>
            <person name="Slot J.C."/>
            <person name="St John F."/>
            <person name="Stenlid J."/>
            <person name="Sun H."/>
            <person name="Sun S."/>
            <person name="Syed K."/>
            <person name="Tsang A."/>
            <person name="Wiebenga A."/>
            <person name="Young D."/>
            <person name="Pisabarro A."/>
            <person name="Eastwood D.C."/>
            <person name="Martin F."/>
            <person name="Cullen D."/>
            <person name="Grigoriev I.V."/>
            <person name="Hibbett D.S."/>
        </authorList>
    </citation>
    <scope>NUCLEOTIDE SEQUENCE [LARGE SCALE GENOMIC DNA]</scope>
    <source>
        <strain evidence="2 3">DJM-731 SS1</strain>
    </source>
</reference>
<keyword evidence="3" id="KW-1185">Reference proteome</keyword>
<name>M5G3H8_DACPD</name>
<protein>
    <submittedName>
        <fullName evidence="2">Uncharacterized protein</fullName>
    </submittedName>
</protein>
<feature type="region of interest" description="Disordered" evidence="1">
    <location>
        <begin position="1"/>
        <end position="30"/>
    </location>
</feature>
<sequence>MRSLLSDAFLLPRGTARSPPSKDPSTVQLTHAPSTATVAVTAGAVIPVPAPEPDARAETTLLGLATRGGSLSAAALGPISGSAGWRYSLTAFAFARRRLEGTDSGAQMPNSK</sequence>
<evidence type="ECO:0000256" key="1">
    <source>
        <dbReference type="SAM" id="MobiDB-lite"/>
    </source>
</evidence>